<evidence type="ECO:0000259" key="6">
    <source>
        <dbReference type="Pfam" id="PF00441"/>
    </source>
</evidence>
<dbReference type="Proteomes" id="UP000279275">
    <property type="component" value="Unassembled WGS sequence"/>
</dbReference>
<dbReference type="InterPro" id="IPR037069">
    <property type="entry name" value="AcylCoA_DH/ox_N_sf"/>
</dbReference>
<keyword evidence="5" id="KW-0560">Oxidoreductase</keyword>
<gene>
    <name evidence="8" type="ORF">EBN03_31020</name>
</gene>
<dbReference type="InterPro" id="IPR013786">
    <property type="entry name" value="AcylCoA_DH/ox_N"/>
</dbReference>
<reference evidence="8 9" key="1">
    <citation type="submission" date="2018-10" db="EMBL/GenBank/DDBJ databases">
        <title>Isolation from cow dung.</title>
        <authorList>
            <person name="Ling L."/>
        </authorList>
    </citation>
    <scope>NUCLEOTIDE SEQUENCE [LARGE SCALE GENOMIC DNA]</scope>
    <source>
        <strain evidence="8 9">NEAU-LL90</strain>
    </source>
</reference>
<dbReference type="InterPro" id="IPR036250">
    <property type="entry name" value="AcylCo_DH-like_C"/>
</dbReference>
<dbReference type="PANTHER" id="PTHR43884">
    <property type="entry name" value="ACYL-COA DEHYDROGENASE"/>
    <property type="match status" value="1"/>
</dbReference>
<organism evidence="8 9">
    <name type="scientific">Nocardia stercoris</name>
    <dbReference type="NCBI Taxonomy" id="2483361"/>
    <lineage>
        <taxon>Bacteria</taxon>
        <taxon>Bacillati</taxon>
        <taxon>Actinomycetota</taxon>
        <taxon>Actinomycetes</taxon>
        <taxon>Mycobacteriales</taxon>
        <taxon>Nocardiaceae</taxon>
        <taxon>Nocardia</taxon>
    </lineage>
</organism>
<comment type="caution">
    <text evidence="8">The sequence shown here is derived from an EMBL/GenBank/DDBJ whole genome shotgun (WGS) entry which is preliminary data.</text>
</comment>
<sequence>MHFTLTSEQNDFADSLRALLTAANPTELTRDWRSGRTDSGSALWQQLAETGVFGLTVDAEFDGLGATPVDLVVAFTELGRAAAPGPLIASAAAIPALLQALPDSGPAKELLSQTAEGTVATVSFDATTPAMDADLAEIRLLVTTDESGVPTLSTATAGERAHSIDPGRRIFALVPDRVLAQGDGVAEAVAAGFDAGVLAAAAYLLGAGRALLETSVTYAQQRSQYGDPIGRYQAVQHQLADVRIALDMAEPLLLRAALTQTGPEGWAESAESTRSRDVSAAHLACAAAAYRAARTAVQIHGALGYTAEFNLAPWLTTIFGLRQVWGTELEHRTRIAAALRTEGATA</sequence>
<proteinExistence type="inferred from homology"/>
<keyword evidence="4" id="KW-0274">FAD</keyword>
<dbReference type="SUPFAM" id="SSF47203">
    <property type="entry name" value="Acyl-CoA dehydrogenase C-terminal domain-like"/>
    <property type="match status" value="1"/>
</dbReference>
<name>A0A3M2KV25_9NOCA</name>
<evidence type="ECO:0000313" key="8">
    <source>
        <dbReference type="EMBL" id="RMI28280.1"/>
    </source>
</evidence>
<accession>A0A3M2KV25</accession>
<keyword evidence="3" id="KW-0285">Flavoprotein</keyword>
<dbReference type="InterPro" id="IPR009075">
    <property type="entry name" value="AcylCo_DH/oxidase_C"/>
</dbReference>
<dbReference type="Pfam" id="PF00441">
    <property type="entry name" value="Acyl-CoA_dh_1"/>
    <property type="match status" value="1"/>
</dbReference>
<dbReference type="Gene3D" id="1.10.540.10">
    <property type="entry name" value="Acyl-CoA dehydrogenase/oxidase, N-terminal domain"/>
    <property type="match status" value="1"/>
</dbReference>
<dbReference type="OrthoDB" id="8677713at2"/>
<dbReference type="Gene3D" id="1.20.140.10">
    <property type="entry name" value="Butyryl-CoA Dehydrogenase, subunit A, domain 3"/>
    <property type="match status" value="1"/>
</dbReference>
<comment type="similarity">
    <text evidence="2">Belongs to the acyl-CoA dehydrogenase family.</text>
</comment>
<comment type="cofactor">
    <cofactor evidence="1">
        <name>FAD</name>
        <dbReference type="ChEBI" id="CHEBI:57692"/>
    </cofactor>
</comment>
<dbReference type="InterPro" id="IPR009100">
    <property type="entry name" value="AcylCoA_DH/oxidase_NM_dom_sf"/>
</dbReference>
<evidence type="ECO:0000256" key="5">
    <source>
        <dbReference type="ARBA" id="ARBA00023002"/>
    </source>
</evidence>
<feature type="domain" description="Acyl-CoA dehydrogenase/oxidase N-terminal" evidence="7">
    <location>
        <begin position="6"/>
        <end position="92"/>
    </location>
</feature>
<dbReference type="SUPFAM" id="SSF56645">
    <property type="entry name" value="Acyl-CoA dehydrogenase NM domain-like"/>
    <property type="match status" value="1"/>
</dbReference>
<keyword evidence="9" id="KW-1185">Reference proteome</keyword>
<evidence type="ECO:0000313" key="9">
    <source>
        <dbReference type="Proteomes" id="UP000279275"/>
    </source>
</evidence>
<dbReference type="GO" id="GO:0050660">
    <property type="term" value="F:flavin adenine dinucleotide binding"/>
    <property type="evidence" value="ECO:0007669"/>
    <property type="project" value="InterPro"/>
</dbReference>
<evidence type="ECO:0000256" key="2">
    <source>
        <dbReference type="ARBA" id="ARBA00009347"/>
    </source>
</evidence>
<dbReference type="Pfam" id="PF02771">
    <property type="entry name" value="Acyl-CoA_dh_N"/>
    <property type="match status" value="1"/>
</dbReference>
<feature type="domain" description="Acyl-CoA dehydrogenase/oxidase C-terminal" evidence="6">
    <location>
        <begin position="184"/>
        <end position="339"/>
    </location>
</feature>
<evidence type="ECO:0000256" key="1">
    <source>
        <dbReference type="ARBA" id="ARBA00001974"/>
    </source>
</evidence>
<protein>
    <submittedName>
        <fullName evidence="8">Acyl-CoA dehydrogenase</fullName>
    </submittedName>
</protein>
<evidence type="ECO:0000256" key="3">
    <source>
        <dbReference type="ARBA" id="ARBA00022630"/>
    </source>
</evidence>
<dbReference type="AlphaFoldDB" id="A0A3M2KV25"/>
<dbReference type="RefSeq" id="WP_122191717.1">
    <property type="nucleotide sequence ID" value="NZ_RFFH01000023.1"/>
</dbReference>
<dbReference type="GO" id="GO:0003995">
    <property type="term" value="F:acyl-CoA dehydrogenase activity"/>
    <property type="evidence" value="ECO:0007669"/>
    <property type="project" value="TreeGrafter"/>
</dbReference>
<dbReference type="EMBL" id="RFFH01000023">
    <property type="protein sequence ID" value="RMI28280.1"/>
    <property type="molecule type" value="Genomic_DNA"/>
</dbReference>
<evidence type="ECO:0000259" key="7">
    <source>
        <dbReference type="Pfam" id="PF02771"/>
    </source>
</evidence>
<dbReference type="PANTHER" id="PTHR43884:SF20">
    <property type="entry name" value="ACYL-COA DEHYDROGENASE FADE28"/>
    <property type="match status" value="1"/>
</dbReference>
<evidence type="ECO:0000256" key="4">
    <source>
        <dbReference type="ARBA" id="ARBA00022827"/>
    </source>
</evidence>